<evidence type="ECO:0008006" key="7">
    <source>
        <dbReference type="Google" id="ProtNLM"/>
    </source>
</evidence>
<comment type="caution">
    <text evidence="5">The sequence shown here is derived from an EMBL/GenBank/DDBJ whole genome shotgun (WGS) entry which is preliminary data.</text>
</comment>
<keyword evidence="6" id="KW-1185">Reference proteome</keyword>
<feature type="domain" description="VWFC" evidence="4">
    <location>
        <begin position="1"/>
        <end position="49"/>
    </location>
</feature>
<gene>
    <name evidence="5" type="ORF">CUNI_LOCUS5144</name>
</gene>
<dbReference type="EMBL" id="CAJHNH020000739">
    <property type="protein sequence ID" value="CAG5119586.1"/>
    <property type="molecule type" value="Genomic_DNA"/>
</dbReference>
<dbReference type="SUPFAM" id="SSF57603">
    <property type="entry name" value="FnI-like domain"/>
    <property type="match status" value="1"/>
</dbReference>
<keyword evidence="1 2" id="KW-1015">Disulfide bond</keyword>
<comment type="caution">
    <text evidence="2">Lacks conserved residue(s) required for the propagation of feature annotation.</text>
</comment>
<sequence>VGETWTDGFCKHCSCNNGSNIMCTEHYCPPCPLGEERSQTSDSCCRKCVPLGCVLDSHVYKAGEMVPSSKKCYTATCERRNDTFMIHERQIYCNTTLPYCLPGVTVTVKPPICRTCSPQLVAANKNDTIGYFTVSLGNVTCQNKEPIPDLKQCGGYCGSSFLFAEMLKTSDSGCTCCQPSRAISRSVQLHCSDGELMTKYYIVPETCSCMPCSGGI</sequence>
<dbReference type="Gene3D" id="2.10.90.10">
    <property type="entry name" value="Cystine-knot cytokines"/>
    <property type="match status" value="1"/>
</dbReference>
<evidence type="ECO:0000259" key="3">
    <source>
        <dbReference type="PROSITE" id="PS01225"/>
    </source>
</evidence>
<organism evidence="5 6">
    <name type="scientific">Candidula unifasciata</name>
    <dbReference type="NCBI Taxonomy" id="100452"/>
    <lineage>
        <taxon>Eukaryota</taxon>
        <taxon>Metazoa</taxon>
        <taxon>Spiralia</taxon>
        <taxon>Lophotrochozoa</taxon>
        <taxon>Mollusca</taxon>
        <taxon>Gastropoda</taxon>
        <taxon>Heterobranchia</taxon>
        <taxon>Euthyneura</taxon>
        <taxon>Panpulmonata</taxon>
        <taxon>Eupulmonata</taxon>
        <taxon>Stylommatophora</taxon>
        <taxon>Helicina</taxon>
        <taxon>Helicoidea</taxon>
        <taxon>Geomitridae</taxon>
        <taxon>Candidula</taxon>
    </lineage>
</organism>
<evidence type="ECO:0000313" key="6">
    <source>
        <dbReference type="Proteomes" id="UP000678393"/>
    </source>
</evidence>
<evidence type="ECO:0000313" key="5">
    <source>
        <dbReference type="EMBL" id="CAG5119586.1"/>
    </source>
</evidence>
<dbReference type="InterPro" id="IPR006207">
    <property type="entry name" value="Cys_knot_C"/>
</dbReference>
<dbReference type="InterPro" id="IPR001007">
    <property type="entry name" value="VWF_dom"/>
</dbReference>
<dbReference type="Proteomes" id="UP000678393">
    <property type="component" value="Unassembled WGS sequence"/>
</dbReference>
<evidence type="ECO:0000256" key="2">
    <source>
        <dbReference type="PROSITE-ProRule" id="PRU00039"/>
    </source>
</evidence>
<feature type="non-terminal residue" evidence="5">
    <location>
        <position position="216"/>
    </location>
</feature>
<dbReference type="PROSITE" id="PS01185">
    <property type="entry name" value="CTCK_1"/>
    <property type="match status" value="1"/>
</dbReference>
<name>A0A8S3YZ53_9EUPU</name>
<feature type="disulfide bond" evidence="2">
    <location>
        <begin position="153"/>
        <end position="207"/>
    </location>
</feature>
<dbReference type="PROSITE" id="PS01225">
    <property type="entry name" value="CTCK_2"/>
    <property type="match status" value="1"/>
</dbReference>
<proteinExistence type="predicted"/>
<accession>A0A8S3YZ53</accession>
<evidence type="ECO:0000256" key="1">
    <source>
        <dbReference type="ARBA" id="ARBA00023157"/>
    </source>
</evidence>
<dbReference type="AlphaFoldDB" id="A0A8S3YZ53"/>
<dbReference type="SMART" id="SM00041">
    <property type="entry name" value="CT"/>
    <property type="match status" value="1"/>
</dbReference>
<evidence type="ECO:0000259" key="4">
    <source>
        <dbReference type="PROSITE" id="PS50184"/>
    </source>
</evidence>
<dbReference type="OrthoDB" id="10071893at2759"/>
<dbReference type="InterPro" id="IPR029034">
    <property type="entry name" value="Cystine-knot_cytokine"/>
</dbReference>
<feature type="disulfide bond" evidence="2">
    <location>
        <begin position="157"/>
        <end position="209"/>
    </location>
</feature>
<dbReference type="PROSITE" id="PS50184">
    <property type="entry name" value="VWFC_2"/>
    <property type="match status" value="1"/>
</dbReference>
<reference evidence="5" key="1">
    <citation type="submission" date="2021-04" db="EMBL/GenBank/DDBJ databases">
        <authorList>
            <consortium name="Molecular Ecology Group"/>
        </authorList>
    </citation>
    <scope>NUCLEOTIDE SEQUENCE</scope>
</reference>
<feature type="domain" description="CTCK" evidence="3">
    <location>
        <begin position="116"/>
        <end position="213"/>
    </location>
</feature>
<protein>
    <recommendedName>
        <fullName evidence="7">CTCK domain-containing protein</fullName>
    </recommendedName>
</protein>